<dbReference type="Proteomes" id="UP000475862">
    <property type="component" value="Unassembled WGS sequence"/>
</dbReference>
<accession>A0A6G0TAY2</accession>
<proteinExistence type="predicted"/>
<evidence type="ECO:0000313" key="2">
    <source>
        <dbReference type="EMBL" id="KAE9528158.1"/>
    </source>
</evidence>
<name>A0A6G0TAY2_APHGL</name>
<dbReference type="AlphaFoldDB" id="A0A6G0TAY2"/>
<dbReference type="EMBL" id="VYZN01000049">
    <property type="protein sequence ID" value="KAE9528158.1"/>
    <property type="molecule type" value="Genomic_DNA"/>
</dbReference>
<keyword evidence="3" id="KW-1185">Reference proteome</keyword>
<comment type="caution">
    <text evidence="2">The sequence shown here is derived from an EMBL/GenBank/DDBJ whole genome shotgun (WGS) entry which is preliminary data.</text>
</comment>
<protein>
    <recommendedName>
        <fullName evidence="4">Secreted protein</fullName>
    </recommendedName>
</protein>
<evidence type="ECO:0000313" key="3">
    <source>
        <dbReference type="Proteomes" id="UP000475862"/>
    </source>
</evidence>
<evidence type="ECO:0008006" key="4">
    <source>
        <dbReference type="Google" id="ProtNLM"/>
    </source>
</evidence>
<organism evidence="2 3">
    <name type="scientific">Aphis glycines</name>
    <name type="common">Soybean aphid</name>
    <dbReference type="NCBI Taxonomy" id="307491"/>
    <lineage>
        <taxon>Eukaryota</taxon>
        <taxon>Metazoa</taxon>
        <taxon>Ecdysozoa</taxon>
        <taxon>Arthropoda</taxon>
        <taxon>Hexapoda</taxon>
        <taxon>Insecta</taxon>
        <taxon>Pterygota</taxon>
        <taxon>Neoptera</taxon>
        <taxon>Paraneoptera</taxon>
        <taxon>Hemiptera</taxon>
        <taxon>Sternorrhyncha</taxon>
        <taxon>Aphidomorpha</taxon>
        <taxon>Aphidoidea</taxon>
        <taxon>Aphididae</taxon>
        <taxon>Aphidini</taxon>
        <taxon>Aphis</taxon>
        <taxon>Aphis</taxon>
    </lineage>
</organism>
<feature type="chain" id="PRO_5026282743" description="Secreted protein" evidence="1">
    <location>
        <begin position="17"/>
        <end position="210"/>
    </location>
</feature>
<feature type="signal peptide" evidence="1">
    <location>
        <begin position="1"/>
        <end position="16"/>
    </location>
</feature>
<evidence type="ECO:0000256" key="1">
    <source>
        <dbReference type="SAM" id="SignalP"/>
    </source>
</evidence>
<keyword evidence="1" id="KW-0732">Signal</keyword>
<reference evidence="2 3" key="1">
    <citation type="submission" date="2019-08" db="EMBL/GenBank/DDBJ databases">
        <title>The genome of the soybean aphid Biotype 1, its phylome, world population structure and adaptation to the North American continent.</title>
        <authorList>
            <person name="Giordano R."/>
            <person name="Donthu R.K."/>
            <person name="Hernandez A.G."/>
            <person name="Wright C.L."/>
            <person name="Zimin A.V."/>
        </authorList>
    </citation>
    <scope>NUCLEOTIDE SEQUENCE [LARGE SCALE GENOMIC DNA]</scope>
    <source>
        <tissue evidence="2">Whole aphids</tissue>
    </source>
</reference>
<gene>
    <name evidence="2" type="ORF">AGLY_012580</name>
</gene>
<sequence>MIILFVLKWIPSSSLFTTVECPNSMIRIPTSISRVRTKLVRSRLPRDCSEEENLSPATRLVLVRNITQYYILRLSRTIRSHEIVDRTHAFIHDGCGGRRPRSLSRHELARGRIIVPAASLSENRTAAVVRVTAGKSFQSLPVTATIRDRHVPENDDGAVHLLRRKIRQRRSTTRRTGTVTNARVTLRYSVAAVRSGTYPSERPPPSAVGF</sequence>